<proteinExistence type="predicted"/>
<dbReference type="EMBL" id="JADBJN010000001">
    <property type="protein sequence ID" value="KAG5683127.1"/>
    <property type="molecule type" value="Genomic_DNA"/>
</dbReference>
<comment type="caution">
    <text evidence="6">The sequence shown here is derived from an EMBL/GenBank/DDBJ whole genome shotgun (WGS) entry which is preliminary data.</text>
</comment>
<dbReference type="GO" id="GO:0015279">
    <property type="term" value="F:store-operated calcium channel activity"/>
    <property type="evidence" value="ECO:0007669"/>
    <property type="project" value="TreeGrafter"/>
</dbReference>
<evidence type="ECO:0000256" key="4">
    <source>
        <dbReference type="PROSITE-ProRule" id="PRU00023"/>
    </source>
</evidence>
<dbReference type="PANTHER" id="PTHR10117">
    <property type="entry name" value="TRANSIENT RECEPTOR POTENTIAL CHANNEL"/>
    <property type="match status" value="1"/>
</dbReference>
<dbReference type="GO" id="GO:0034703">
    <property type="term" value="C:cation channel complex"/>
    <property type="evidence" value="ECO:0007669"/>
    <property type="project" value="TreeGrafter"/>
</dbReference>
<evidence type="ECO:0000313" key="7">
    <source>
        <dbReference type="Proteomes" id="UP001107558"/>
    </source>
</evidence>
<dbReference type="SUPFAM" id="SSF48403">
    <property type="entry name" value="Ankyrin repeat"/>
    <property type="match status" value="1"/>
</dbReference>
<dbReference type="GO" id="GO:0070679">
    <property type="term" value="F:inositol 1,4,5 trisphosphate binding"/>
    <property type="evidence" value="ECO:0007669"/>
    <property type="project" value="TreeGrafter"/>
</dbReference>
<dbReference type="Proteomes" id="UP001107558">
    <property type="component" value="Chromosome 1"/>
</dbReference>
<name>A0A9J6CMN7_POLVA</name>
<evidence type="ECO:0000256" key="2">
    <source>
        <dbReference type="ARBA" id="ARBA00023065"/>
    </source>
</evidence>
<evidence type="ECO:0000256" key="5">
    <source>
        <dbReference type="SAM" id="MobiDB-lite"/>
    </source>
</evidence>
<dbReference type="GO" id="GO:0051480">
    <property type="term" value="P:regulation of cytosolic calcium ion concentration"/>
    <property type="evidence" value="ECO:0007669"/>
    <property type="project" value="TreeGrafter"/>
</dbReference>
<organism evidence="6 7">
    <name type="scientific">Polypedilum vanderplanki</name>
    <name type="common">Sleeping chironomid midge</name>
    <dbReference type="NCBI Taxonomy" id="319348"/>
    <lineage>
        <taxon>Eukaryota</taxon>
        <taxon>Metazoa</taxon>
        <taxon>Ecdysozoa</taxon>
        <taxon>Arthropoda</taxon>
        <taxon>Hexapoda</taxon>
        <taxon>Insecta</taxon>
        <taxon>Pterygota</taxon>
        <taxon>Neoptera</taxon>
        <taxon>Endopterygota</taxon>
        <taxon>Diptera</taxon>
        <taxon>Nematocera</taxon>
        <taxon>Chironomoidea</taxon>
        <taxon>Chironomidae</taxon>
        <taxon>Chironominae</taxon>
        <taxon>Polypedilum</taxon>
        <taxon>Polypedilum</taxon>
    </lineage>
</organism>
<dbReference type="Gene3D" id="1.25.40.20">
    <property type="entry name" value="Ankyrin repeat-containing domain"/>
    <property type="match status" value="2"/>
</dbReference>
<dbReference type="InterPro" id="IPR036770">
    <property type="entry name" value="Ankyrin_rpt-contain_sf"/>
</dbReference>
<protein>
    <recommendedName>
        <fullName evidence="8">Ankyrin repeat protein</fullName>
    </recommendedName>
</protein>
<dbReference type="PROSITE" id="PS50088">
    <property type="entry name" value="ANK_REPEAT"/>
    <property type="match status" value="1"/>
</dbReference>
<keyword evidence="1" id="KW-0813">Transport</keyword>
<keyword evidence="4" id="KW-0040">ANK repeat</keyword>
<dbReference type="AlphaFoldDB" id="A0A9J6CMN7"/>
<dbReference type="Pfam" id="PF12796">
    <property type="entry name" value="Ank_2"/>
    <property type="match status" value="1"/>
</dbReference>
<keyword evidence="3" id="KW-0407">Ion channel</keyword>
<dbReference type="SMART" id="SM00248">
    <property type="entry name" value="ANK"/>
    <property type="match status" value="2"/>
</dbReference>
<feature type="repeat" description="ANK" evidence="4">
    <location>
        <begin position="150"/>
        <end position="177"/>
    </location>
</feature>
<sequence>MEEKKNSSVGLQIEAPSPTPDRMNFDIDLGNLPKPLTIEEKKYLLAVERGDVANVRRMLQKALRTKSVNINCVDSLGRGALTLAIDGENLEMVELLVIMGVETKDALLEAINQEFVEAVELLLEHEELIHKDGELYSWQKVDINTAQYSREITPLILAAHKNNYEIIKLLLDRGATLPQPHLSIQII</sequence>
<dbReference type="GO" id="GO:0005886">
    <property type="term" value="C:plasma membrane"/>
    <property type="evidence" value="ECO:0007669"/>
    <property type="project" value="TreeGrafter"/>
</dbReference>
<dbReference type="InterPro" id="IPR002153">
    <property type="entry name" value="TRPC_channel"/>
</dbReference>
<keyword evidence="7" id="KW-1185">Reference proteome</keyword>
<dbReference type="Pfam" id="PF00023">
    <property type="entry name" value="Ank"/>
    <property type="match status" value="1"/>
</dbReference>
<evidence type="ECO:0008006" key="8">
    <source>
        <dbReference type="Google" id="ProtNLM"/>
    </source>
</evidence>
<feature type="region of interest" description="Disordered" evidence="5">
    <location>
        <begin position="1"/>
        <end position="24"/>
    </location>
</feature>
<gene>
    <name evidence="6" type="ORF">PVAND_012427</name>
</gene>
<reference evidence="6" key="1">
    <citation type="submission" date="2021-03" db="EMBL/GenBank/DDBJ databases">
        <title>Chromosome level genome of the anhydrobiotic midge Polypedilum vanderplanki.</title>
        <authorList>
            <person name="Yoshida Y."/>
            <person name="Kikawada T."/>
            <person name="Gusev O."/>
        </authorList>
    </citation>
    <scope>NUCLEOTIDE SEQUENCE</scope>
    <source>
        <strain evidence="6">NIAS01</strain>
        <tissue evidence="6">Whole body or cell culture</tissue>
    </source>
</reference>
<keyword evidence="2" id="KW-0406">Ion transport</keyword>
<accession>A0A9J6CMN7</accession>
<evidence type="ECO:0000256" key="1">
    <source>
        <dbReference type="ARBA" id="ARBA00022448"/>
    </source>
</evidence>
<dbReference type="OrthoDB" id="2373987at2759"/>
<dbReference type="PANTHER" id="PTHR10117:SF47">
    <property type="entry name" value="TRANSIENT-RECEPTOR-POTENTIAL-LIKE PROTEIN"/>
    <property type="match status" value="1"/>
</dbReference>
<evidence type="ECO:0000256" key="3">
    <source>
        <dbReference type="ARBA" id="ARBA00023303"/>
    </source>
</evidence>
<dbReference type="PROSITE" id="PS50297">
    <property type="entry name" value="ANK_REP_REGION"/>
    <property type="match status" value="1"/>
</dbReference>
<dbReference type="InterPro" id="IPR002110">
    <property type="entry name" value="Ankyrin_rpt"/>
</dbReference>
<evidence type="ECO:0000313" key="6">
    <source>
        <dbReference type="EMBL" id="KAG5683127.1"/>
    </source>
</evidence>